<dbReference type="EMBL" id="LHQS01000003">
    <property type="protein sequence ID" value="RXE55410.1"/>
    <property type="molecule type" value="Genomic_DNA"/>
</dbReference>
<gene>
    <name evidence="10" type="ORF">ABH15_11735</name>
</gene>
<dbReference type="PANTHER" id="PTHR34582:SF6">
    <property type="entry name" value="UPF0702 TRANSMEMBRANE PROTEIN YCAP"/>
    <property type="match status" value="1"/>
</dbReference>
<evidence type="ECO:0000256" key="7">
    <source>
        <dbReference type="SAM" id="Phobius"/>
    </source>
</evidence>
<dbReference type="Pfam" id="PF20730">
    <property type="entry name" value="YetF_N"/>
    <property type="match status" value="1"/>
</dbReference>
<comment type="subcellular location">
    <subcellularLocation>
        <location evidence="1">Cell membrane</location>
        <topology evidence="1">Multi-pass membrane protein</topology>
    </subcellularLocation>
</comment>
<dbReference type="RefSeq" id="WP_128694591.1">
    <property type="nucleotide sequence ID" value="NZ_LHQS01000003.1"/>
</dbReference>
<evidence type="ECO:0000256" key="6">
    <source>
        <dbReference type="ARBA" id="ARBA00023136"/>
    </source>
</evidence>
<sequence>MTWIEDIVIGNLFDYARLLIVGILAYLALVIILRISGKRTLAAMNAFDFIVTVAIGSTLAAVITSTTVSLLEGILALFILVGLQYVVTWSSVRFNLVERMVKSEPRLLYYGGELLRDAMKAERITEAEIEQALRAHGTDSLASVHAIVLETNGNISVLPESDKGKVTSLSNVVGPRP</sequence>
<feature type="domain" description="YetF C-terminal" evidence="8">
    <location>
        <begin position="93"/>
        <end position="163"/>
    </location>
</feature>
<dbReference type="InterPro" id="IPR007353">
    <property type="entry name" value="DUF421"/>
</dbReference>
<dbReference type="AlphaFoldDB" id="A0A498GZZ8"/>
<dbReference type="OrthoDB" id="137005at2157"/>
<comment type="similarity">
    <text evidence="2">Belongs to the UPF0702 family.</text>
</comment>
<keyword evidence="6 7" id="KW-0472">Membrane</keyword>
<dbReference type="Gene3D" id="3.30.240.20">
    <property type="entry name" value="bsu07140 like domains"/>
    <property type="match status" value="1"/>
</dbReference>
<reference evidence="10 11" key="1">
    <citation type="journal article" date="2015" name="Int. J. Syst. Evol. Microbiol.">
        <title>Methanoculleus taiwanensis sp. nov., a methanogen isolated from deep marine sediment at the deformation front area near Taiwan.</title>
        <authorList>
            <person name="Weng C.Y."/>
            <person name="Chen S.C."/>
            <person name="Lai M.C."/>
            <person name="Wu S.Y."/>
            <person name="Lin S."/>
            <person name="Yang T.F."/>
            <person name="Chen P.C."/>
        </authorList>
    </citation>
    <scope>NUCLEOTIDE SEQUENCE [LARGE SCALE GENOMIC DNA]</scope>
    <source>
        <strain evidence="10 11">CYW4</strain>
    </source>
</reference>
<dbReference type="InterPro" id="IPR048454">
    <property type="entry name" value="YetF_N"/>
</dbReference>
<keyword evidence="3" id="KW-1003">Cell membrane</keyword>
<feature type="transmembrane region" description="Helical" evidence="7">
    <location>
        <begin position="15"/>
        <end position="35"/>
    </location>
</feature>
<feature type="domain" description="YetF-like N-terminal transmembrane" evidence="9">
    <location>
        <begin position="23"/>
        <end position="89"/>
    </location>
</feature>
<keyword evidence="5 7" id="KW-1133">Transmembrane helix</keyword>
<evidence type="ECO:0000256" key="4">
    <source>
        <dbReference type="ARBA" id="ARBA00022692"/>
    </source>
</evidence>
<dbReference type="Pfam" id="PF04239">
    <property type="entry name" value="DUF421"/>
    <property type="match status" value="1"/>
</dbReference>
<evidence type="ECO:0000259" key="8">
    <source>
        <dbReference type="Pfam" id="PF04239"/>
    </source>
</evidence>
<keyword evidence="11" id="KW-1185">Reference proteome</keyword>
<proteinExistence type="inferred from homology"/>
<organism evidence="10 11">
    <name type="scientific">Methanoculleus taiwanensis</name>
    <dbReference type="NCBI Taxonomy" id="1550565"/>
    <lineage>
        <taxon>Archaea</taxon>
        <taxon>Methanobacteriati</taxon>
        <taxon>Methanobacteriota</taxon>
        <taxon>Stenosarchaea group</taxon>
        <taxon>Methanomicrobia</taxon>
        <taxon>Methanomicrobiales</taxon>
        <taxon>Methanomicrobiaceae</taxon>
        <taxon>Methanoculleus</taxon>
    </lineage>
</organism>
<feature type="transmembrane region" description="Helical" evidence="7">
    <location>
        <begin position="74"/>
        <end position="96"/>
    </location>
</feature>
<evidence type="ECO:0000256" key="3">
    <source>
        <dbReference type="ARBA" id="ARBA00022475"/>
    </source>
</evidence>
<name>A0A498GZZ8_9EURY</name>
<evidence type="ECO:0000256" key="2">
    <source>
        <dbReference type="ARBA" id="ARBA00006448"/>
    </source>
</evidence>
<dbReference type="PANTHER" id="PTHR34582">
    <property type="entry name" value="UPF0702 TRANSMEMBRANE PROTEIN YCAP"/>
    <property type="match status" value="1"/>
</dbReference>
<comment type="caution">
    <text evidence="10">The sequence shown here is derived from an EMBL/GenBank/DDBJ whole genome shotgun (WGS) entry which is preliminary data.</text>
</comment>
<dbReference type="InterPro" id="IPR023090">
    <property type="entry name" value="UPF0702_alpha/beta_dom_sf"/>
</dbReference>
<evidence type="ECO:0000256" key="5">
    <source>
        <dbReference type="ARBA" id="ARBA00022989"/>
    </source>
</evidence>
<feature type="transmembrane region" description="Helical" evidence="7">
    <location>
        <begin position="47"/>
        <end position="68"/>
    </location>
</feature>
<evidence type="ECO:0000259" key="9">
    <source>
        <dbReference type="Pfam" id="PF20730"/>
    </source>
</evidence>
<evidence type="ECO:0000256" key="1">
    <source>
        <dbReference type="ARBA" id="ARBA00004651"/>
    </source>
</evidence>
<dbReference type="Proteomes" id="UP000290932">
    <property type="component" value="Unassembled WGS sequence"/>
</dbReference>
<dbReference type="GO" id="GO:0005886">
    <property type="term" value="C:plasma membrane"/>
    <property type="evidence" value="ECO:0007669"/>
    <property type="project" value="UniProtKB-SubCell"/>
</dbReference>
<evidence type="ECO:0008006" key="12">
    <source>
        <dbReference type="Google" id="ProtNLM"/>
    </source>
</evidence>
<evidence type="ECO:0000313" key="11">
    <source>
        <dbReference type="Proteomes" id="UP000290932"/>
    </source>
</evidence>
<protein>
    <recommendedName>
        <fullName evidence="12">DUF421 domain-containing protein</fullName>
    </recommendedName>
</protein>
<accession>A0A498GZZ8</accession>
<evidence type="ECO:0000313" key="10">
    <source>
        <dbReference type="EMBL" id="RXE55410.1"/>
    </source>
</evidence>
<keyword evidence="4 7" id="KW-0812">Transmembrane</keyword>